<dbReference type="EMBL" id="JAHXRF010000005">
    <property type="protein sequence ID" value="MBW4865225.1"/>
    <property type="molecule type" value="Genomic_DNA"/>
</dbReference>
<dbReference type="Proteomes" id="UP001196873">
    <property type="component" value="Unassembled WGS sequence"/>
</dbReference>
<comment type="caution">
    <text evidence="2">The sequence shown here is derived from an EMBL/GenBank/DDBJ whole genome shotgun (WGS) entry which is preliminary data.</text>
</comment>
<protein>
    <submittedName>
        <fullName evidence="2">Uncharacterized protein</fullName>
    </submittedName>
</protein>
<reference evidence="2" key="1">
    <citation type="submission" date="2021-07" db="EMBL/GenBank/DDBJ databases">
        <title>Genomic diversity and antimicrobial resistance of Prevotella spp. isolated from chronic lung disease airways.</title>
        <authorList>
            <person name="Webb K.A."/>
            <person name="Olagoke O.S."/>
            <person name="Baird T."/>
            <person name="Neill J."/>
            <person name="Pham A."/>
            <person name="Wells T.J."/>
            <person name="Ramsay K.A."/>
            <person name="Bell S.C."/>
            <person name="Sarovich D.S."/>
            <person name="Price E.P."/>
        </authorList>
    </citation>
    <scope>NUCLEOTIDE SEQUENCE</scope>
    <source>
        <strain evidence="2">SCHI0047.S.3</strain>
    </source>
</reference>
<gene>
    <name evidence="2" type="ORF">KZY68_04155</name>
</gene>
<evidence type="ECO:0000313" key="2">
    <source>
        <dbReference type="EMBL" id="MBW4865225.1"/>
    </source>
</evidence>
<feature type="chain" id="PRO_5043565722" evidence="1">
    <location>
        <begin position="25"/>
        <end position="158"/>
    </location>
</feature>
<name>A0AAW4NKN2_9BACT</name>
<proteinExistence type="predicted"/>
<evidence type="ECO:0000313" key="3">
    <source>
        <dbReference type="Proteomes" id="UP001196873"/>
    </source>
</evidence>
<sequence>MQRYLRLISIFLLLLSSMTGRVQGQVVADQQPLQDSIGCKMKYATTIEMPKSYLSGITLIVREAKEYRGVMFNEFGITALAFSYKPETKRIKLIHLIDMLDNWLIRRVLKQDLQCVMENLLKGVSTYKNERLHIEYTFSVMCDDSKPKAKEGDADANE</sequence>
<evidence type="ECO:0000256" key="1">
    <source>
        <dbReference type="SAM" id="SignalP"/>
    </source>
</evidence>
<dbReference type="AlphaFoldDB" id="A0AAW4NKN2"/>
<accession>A0AAW4NKN2</accession>
<keyword evidence="1" id="KW-0732">Signal</keyword>
<organism evidence="2 3">
    <name type="scientific">Segatella salivae</name>
    <dbReference type="NCBI Taxonomy" id="228604"/>
    <lineage>
        <taxon>Bacteria</taxon>
        <taxon>Pseudomonadati</taxon>
        <taxon>Bacteroidota</taxon>
        <taxon>Bacteroidia</taxon>
        <taxon>Bacteroidales</taxon>
        <taxon>Prevotellaceae</taxon>
        <taxon>Segatella</taxon>
    </lineage>
</organism>
<feature type="signal peptide" evidence="1">
    <location>
        <begin position="1"/>
        <end position="24"/>
    </location>
</feature>